<organism evidence="1 2">
    <name type="scientific">Capnocytophaga canis</name>
    <dbReference type="NCBI Taxonomy" id="1848903"/>
    <lineage>
        <taxon>Bacteria</taxon>
        <taxon>Pseudomonadati</taxon>
        <taxon>Bacteroidota</taxon>
        <taxon>Flavobacteriia</taxon>
        <taxon>Flavobacteriales</taxon>
        <taxon>Flavobacteriaceae</taxon>
        <taxon>Capnocytophaga</taxon>
    </lineage>
</organism>
<keyword evidence="2" id="KW-1185">Reference proteome</keyword>
<dbReference type="Proteomes" id="UP000045051">
    <property type="component" value="Unassembled WGS sequence"/>
</dbReference>
<dbReference type="Gene3D" id="1.10.287.850">
    <property type="entry name" value="HP0062-like domain"/>
    <property type="match status" value="1"/>
</dbReference>
<name>A0A0B7HZR3_9FLAO</name>
<dbReference type="AlphaFoldDB" id="A0A0B7HZR3"/>
<gene>
    <name evidence="1" type="ORF">CCAND38_510010</name>
</gene>
<evidence type="ECO:0008006" key="3">
    <source>
        <dbReference type="Google" id="ProtNLM"/>
    </source>
</evidence>
<protein>
    <recommendedName>
        <fullName evidence="3">WXG100 family type VII secretion target</fullName>
    </recommendedName>
</protein>
<dbReference type="RefSeq" id="WP_041913596.1">
    <property type="nucleotide sequence ID" value="NZ_CDOH01000136.1"/>
</dbReference>
<proteinExistence type="predicted"/>
<evidence type="ECO:0000313" key="1">
    <source>
        <dbReference type="EMBL" id="CEN48001.1"/>
    </source>
</evidence>
<dbReference type="EMBL" id="CDOI01000164">
    <property type="protein sequence ID" value="CEN48001.1"/>
    <property type="molecule type" value="Genomic_DNA"/>
</dbReference>
<sequence length="104" mass="12446">MASIKIKTRTGSHVNLDALLEFNKKLIQFKKALYEYSSEINQALNRLERDGWKDEKFSEYKVAFDKYIKLLEPLGQELEQMEKTMQIKWVPFIRKHLENKNLPK</sequence>
<accession>A0A0B7HZR3</accession>
<reference evidence="1 2" key="1">
    <citation type="submission" date="2015-01" db="EMBL/GenBank/DDBJ databases">
        <authorList>
            <person name="MANFREDI Pablo"/>
        </authorList>
    </citation>
    <scope>NUCLEOTIDE SEQUENCE [LARGE SCALE GENOMIC DNA]</scope>
    <source>
        <strain evidence="1 2">CcD38</strain>
    </source>
</reference>
<dbReference type="InterPro" id="IPR029013">
    <property type="entry name" value="HP0062-like_sf"/>
</dbReference>
<evidence type="ECO:0000313" key="2">
    <source>
        <dbReference type="Proteomes" id="UP000045051"/>
    </source>
</evidence>
<dbReference type="SUPFAM" id="SSF158414">
    <property type="entry name" value="HP0062-like"/>
    <property type="match status" value="1"/>
</dbReference>